<dbReference type="OrthoDB" id="53505at2"/>
<evidence type="ECO:0000256" key="5">
    <source>
        <dbReference type="ARBA" id="ARBA00022438"/>
    </source>
</evidence>
<dbReference type="InterPro" id="IPR000073">
    <property type="entry name" value="AB_hydrolase_1"/>
</dbReference>
<comment type="similarity">
    <text evidence="3">Belongs to the peptidase S33 family.</text>
</comment>
<evidence type="ECO:0000256" key="9">
    <source>
        <dbReference type="ARBA" id="ARBA00029605"/>
    </source>
</evidence>
<dbReference type="EC" id="3.4.11.5" evidence="4"/>
<keyword evidence="7" id="KW-0645">Protease</keyword>
<evidence type="ECO:0000313" key="12">
    <source>
        <dbReference type="Proteomes" id="UP000287872"/>
    </source>
</evidence>
<evidence type="ECO:0000256" key="2">
    <source>
        <dbReference type="ARBA" id="ARBA00004496"/>
    </source>
</evidence>
<name>A0A401URR6_9CLOT</name>
<dbReference type="InterPro" id="IPR005944">
    <property type="entry name" value="Pro_iminopeptidase"/>
</dbReference>
<dbReference type="Pfam" id="PF00561">
    <property type="entry name" value="Abhydrolase_1"/>
    <property type="match status" value="1"/>
</dbReference>
<evidence type="ECO:0000313" key="11">
    <source>
        <dbReference type="EMBL" id="GCD12249.1"/>
    </source>
</evidence>
<proteinExistence type="inferred from homology"/>
<keyword evidence="5" id="KW-0031">Aminopeptidase</keyword>
<dbReference type="EMBL" id="BHYK01000029">
    <property type="protein sequence ID" value="GCD12249.1"/>
    <property type="molecule type" value="Genomic_DNA"/>
</dbReference>
<evidence type="ECO:0000256" key="6">
    <source>
        <dbReference type="ARBA" id="ARBA00022490"/>
    </source>
</evidence>
<dbReference type="InterPro" id="IPR029058">
    <property type="entry name" value="AB_hydrolase_fold"/>
</dbReference>
<evidence type="ECO:0000256" key="7">
    <source>
        <dbReference type="ARBA" id="ARBA00022670"/>
    </source>
</evidence>
<evidence type="ECO:0000256" key="4">
    <source>
        <dbReference type="ARBA" id="ARBA00012568"/>
    </source>
</evidence>
<organism evidence="11 12">
    <name type="scientific">Clostridium tagluense</name>
    <dbReference type="NCBI Taxonomy" id="360422"/>
    <lineage>
        <taxon>Bacteria</taxon>
        <taxon>Bacillati</taxon>
        <taxon>Bacillota</taxon>
        <taxon>Clostridia</taxon>
        <taxon>Eubacteriales</taxon>
        <taxon>Clostridiaceae</taxon>
        <taxon>Clostridium</taxon>
    </lineage>
</organism>
<dbReference type="Gene3D" id="3.40.50.1820">
    <property type="entry name" value="alpha/beta hydrolase"/>
    <property type="match status" value="1"/>
</dbReference>
<dbReference type="PANTHER" id="PTHR43722:SF1">
    <property type="entry name" value="PROLINE IMINOPEPTIDASE"/>
    <property type="match status" value="1"/>
</dbReference>
<comment type="caution">
    <text evidence="11">The sequence shown here is derived from an EMBL/GenBank/DDBJ whole genome shotgun (WGS) entry which is preliminary data.</text>
</comment>
<gene>
    <name evidence="11" type="ORF">Ctaglu_38720</name>
</gene>
<evidence type="ECO:0000256" key="8">
    <source>
        <dbReference type="ARBA" id="ARBA00022801"/>
    </source>
</evidence>
<accession>A0A401URR6</accession>
<dbReference type="PANTHER" id="PTHR43722">
    <property type="entry name" value="PROLINE IMINOPEPTIDASE"/>
    <property type="match status" value="1"/>
</dbReference>
<dbReference type="AlphaFoldDB" id="A0A401URR6"/>
<dbReference type="PRINTS" id="PR00793">
    <property type="entry name" value="PROAMNOPTASE"/>
</dbReference>
<comment type="catalytic activity">
    <reaction evidence="1">
        <text>Release of N-terminal proline from a peptide.</text>
        <dbReference type="EC" id="3.4.11.5"/>
    </reaction>
</comment>
<comment type="subcellular location">
    <subcellularLocation>
        <location evidence="2">Cytoplasm</location>
    </subcellularLocation>
</comment>
<feature type="domain" description="AB hydrolase-1" evidence="10">
    <location>
        <begin position="59"/>
        <end position="172"/>
    </location>
</feature>
<protein>
    <recommendedName>
        <fullName evidence="4">prolyl aminopeptidase</fullName>
        <ecNumber evidence="4">3.4.11.5</ecNumber>
    </recommendedName>
    <alternativeName>
        <fullName evidence="9">Prolyl aminopeptidase</fullName>
    </alternativeName>
</protein>
<dbReference type="SUPFAM" id="SSF53474">
    <property type="entry name" value="alpha/beta-Hydrolases"/>
    <property type="match status" value="1"/>
</dbReference>
<reference evidence="11 12" key="1">
    <citation type="submission" date="2018-11" db="EMBL/GenBank/DDBJ databases">
        <title>Genome sequencing and assembly of Clostridium tagluense strain A121.</title>
        <authorList>
            <person name="Murakami T."/>
            <person name="Segawa T."/>
            <person name="Shcherbakova V.A."/>
            <person name="Mori H."/>
            <person name="Yoshimura Y."/>
        </authorList>
    </citation>
    <scope>NUCLEOTIDE SEQUENCE [LARGE SCALE GENOMIC DNA]</scope>
    <source>
        <strain evidence="11 12">A121</strain>
    </source>
</reference>
<keyword evidence="8 11" id="KW-0378">Hydrolase</keyword>
<dbReference type="RefSeq" id="WP_125004775.1">
    <property type="nucleotide sequence ID" value="NZ_BHYK01000029.1"/>
</dbReference>
<evidence type="ECO:0000259" key="10">
    <source>
        <dbReference type="Pfam" id="PF00561"/>
    </source>
</evidence>
<keyword evidence="6" id="KW-0963">Cytoplasm</keyword>
<dbReference type="GO" id="GO:0005737">
    <property type="term" value="C:cytoplasm"/>
    <property type="evidence" value="ECO:0007669"/>
    <property type="project" value="UniProtKB-SubCell"/>
</dbReference>
<dbReference type="Proteomes" id="UP000287872">
    <property type="component" value="Unassembled WGS sequence"/>
</dbReference>
<dbReference type="InterPro" id="IPR002410">
    <property type="entry name" value="Peptidase_S33"/>
</dbReference>
<dbReference type="GO" id="GO:0006508">
    <property type="term" value="P:proteolysis"/>
    <property type="evidence" value="ECO:0007669"/>
    <property type="project" value="UniProtKB-KW"/>
</dbReference>
<evidence type="ECO:0000256" key="3">
    <source>
        <dbReference type="ARBA" id="ARBA00010088"/>
    </source>
</evidence>
<keyword evidence="12" id="KW-1185">Reference proteome</keyword>
<evidence type="ECO:0000256" key="1">
    <source>
        <dbReference type="ARBA" id="ARBA00001585"/>
    </source>
</evidence>
<dbReference type="GO" id="GO:0004177">
    <property type="term" value="F:aminopeptidase activity"/>
    <property type="evidence" value="ECO:0007669"/>
    <property type="project" value="UniProtKB-KW"/>
</dbReference>
<sequence length="338" mass="38586">MEIYFILVILILGLILTGALFPTWTPTIKGKNSVRVYEQVSINGAKHQLMIRGVDKNNPILVFVHGGPGCSEIPYVRKYQDILEQKFTIVHYDQRGTGKSYHFFEDYSNLSPELLADDLIALTRYIRKRFGKDKVLLAGHSFGSYIGMVAAAKAPENYIAYIGIGQVSNFNESETDSLNYCIEEANKAANKDDIANLEKIRSQVEKGDIFVPRNYIGKYGGGSRLIDEDGLYTKGYLTNREYNLLDRVRLNLGVKKSEVMIGDLLQNPLPSLVKKLEIPCYFHMGQYDYKASSKAAKNYFDSITSPEKEFILYWESAHYPQFEEKEKFAEWLIKKFSN</sequence>